<dbReference type="SUPFAM" id="SSF49879">
    <property type="entry name" value="SMAD/FHA domain"/>
    <property type="match status" value="1"/>
</dbReference>
<dbReference type="PANTHER" id="PTHR10398">
    <property type="entry name" value="AFADIN"/>
    <property type="match status" value="1"/>
</dbReference>
<evidence type="ECO:0008006" key="6">
    <source>
        <dbReference type="Google" id="ProtNLM"/>
    </source>
</evidence>
<dbReference type="Gene3D" id="2.30.42.10">
    <property type="match status" value="1"/>
</dbReference>
<dbReference type="InterPro" id="IPR037977">
    <property type="entry name" value="CBD_Afadin"/>
</dbReference>
<keyword evidence="5" id="KW-1185">Reference proteome</keyword>
<reference evidence="4 5" key="1">
    <citation type="submission" date="2024-03" db="EMBL/GenBank/DDBJ databases">
        <title>Adaptation during the transition from Ophiocordyceps entomopathogen to insect associate is accompanied by gene loss and intensified selection.</title>
        <authorList>
            <person name="Ward C.M."/>
            <person name="Onetto C.A."/>
            <person name="Borneman A.R."/>
        </authorList>
    </citation>
    <scope>NUCLEOTIDE SEQUENCE [LARGE SCALE GENOMIC DNA]</scope>
    <source>
        <strain evidence="4">AWRI1</strain>
        <tissue evidence="4">Single Adult Female</tissue>
    </source>
</reference>
<evidence type="ECO:0000256" key="1">
    <source>
        <dbReference type="SAM" id="MobiDB-lite"/>
    </source>
</evidence>
<dbReference type="SMART" id="SM00228">
    <property type="entry name" value="PDZ"/>
    <property type="match status" value="1"/>
</dbReference>
<dbReference type="FunFam" id="2.30.42.10:FF:000032">
    <property type="entry name" value="Afadin isoform A"/>
    <property type="match status" value="1"/>
</dbReference>
<dbReference type="CDD" id="cd15471">
    <property type="entry name" value="Myo5p-like_CBD_afadin"/>
    <property type="match status" value="1"/>
</dbReference>
<feature type="compositionally biased region" description="Basic and acidic residues" evidence="1">
    <location>
        <begin position="915"/>
        <end position="925"/>
    </location>
</feature>
<dbReference type="Gene3D" id="2.60.200.20">
    <property type="match status" value="1"/>
</dbReference>
<dbReference type="Pfam" id="PF00498">
    <property type="entry name" value="FHA"/>
    <property type="match status" value="1"/>
</dbReference>
<dbReference type="PROSITE" id="PS50106">
    <property type="entry name" value="PDZ"/>
    <property type="match status" value="1"/>
</dbReference>
<feature type="domain" description="PDZ" evidence="2">
    <location>
        <begin position="603"/>
        <end position="688"/>
    </location>
</feature>
<dbReference type="InterPro" id="IPR036034">
    <property type="entry name" value="PDZ_sf"/>
</dbReference>
<evidence type="ECO:0000259" key="3">
    <source>
        <dbReference type="PROSITE" id="PS51126"/>
    </source>
</evidence>
<dbReference type="GO" id="GO:0005912">
    <property type="term" value="C:adherens junction"/>
    <property type="evidence" value="ECO:0007669"/>
    <property type="project" value="TreeGrafter"/>
</dbReference>
<feature type="region of interest" description="Disordered" evidence="1">
    <location>
        <begin position="726"/>
        <end position="777"/>
    </location>
</feature>
<evidence type="ECO:0000259" key="2">
    <source>
        <dbReference type="PROSITE" id="PS50106"/>
    </source>
</evidence>
<dbReference type="InterPro" id="IPR002710">
    <property type="entry name" value="Dilute_dom"/>
</dbReference>
<organism evidence="4 5">
    <name type="scientific">Parthenolecanium corni</name>
    <dbReference type="NCBI Taxonomy" id="536013"/>
    <lineage>
        <taxon>Eukaryota</taxon>
        <taxon>Metazoa</taxon>
        <taxon>Ecdysozoa</taxon>
        <taxon>Arthropoda</taxon>
        <taxon>Hexapoda</taxon>
        <taxon>Insecta</taxon>
        <taxon>Pterygota</taxon>
        <taxon>Neoptera</taxon>
        <taxon>Paraneoptera</taxon>
        <taxon>Hemiptera</taxon>
        <taxon>Sternorrhyncha</taxon>
        <taxon>Coccoidea</taxon>
        <taxon>Coccidae</taxon>
        <taxon>Parthenolecanium</taxon>
    </lineage>
</organism>
<gene>
    <name evidence="4" type="ORF">V9T40_008249</name>
</gene>
<dbReference type="InterPro" id="IPR001478">
    <property type="entry name" value="PDZ"/>
</dbReference>
<dbReference type="GO" id="GO:0032880">
    <property type="term" value="P:regulation of protein localization"/>
    <property type="evidence" value="ECO:0007669"/>
    <property type="project" value="TreeGrafter"/>
</dbReference>
<feature type="compositionally biased region" description="Basic residues" evidence="1">
    <location>
        <begin position="13"/>
        <end position="26"/>
    </location>
</feature>
<feature type="domain" description="Dilute" evidence="3">
    <location>
        <begin position="263"/>
        <end position="496"/>
    </location>
</feature>
<dbReference type="InterPro" id="IPR028842">
    <property type="entry name" value="Afadin"/>
</dbReference>
<dbReference type="GO" id="GO:0050839">
    <property type="term" value="F:cell adhesion molecule binding"/>
    <property type="evidence" value="ECO:0007669"/>
    <property type="project" value="TreeGrafter"/>
</dbReference>
<evidence type="ECO:0000313" key="5">
    <source>
        <dbReference type="Proteomes" id="UP001367676"/>
    </source>
</evidence>
<name>A0AAN9TMS3_9HEMI</name>
<feature type="region of interest" description="Disordered" evidence="1">
    <location>
        <begin position="1"/>
        <end position="27"/>
    </location>
</feature>
<comment type="caution">
    <text evidence="4">The sequence shown here is derived from an EMBL/GenBank/DDBJ whole genome shotgun (WGS) entry which is preliminary data.</text>
</comment>
<dbReference type="InterPro" id="IPR000253">
    <property type="entry name" value="FHA_dom"/>
</dbReference>
<accession>A0AAN9TMS3</accession>
<feature type="compositionally biased region" description="Acidic residues" evidence="1">
    <location>
        <begin position="738"/>
        <end position="747"/>
    </location>
</feature>
<dbReference type="CDD" id="cd06789">
    <property type="entry name" value="PDZ_AFDN-like"/>
    <property type="match status" value="1"/>
</dbReference>
<dbReference type="PROSITE" id="PS51126">
    <property type="entry name" value="DILUTE"/>
    <property type="match status" value="1"/>
</dbReference>
<dbReference type="EMBL" id="JBBCAQ010000010">
    <property type="protein sequence ID" value="KAK7600808.1"/>
    <property type="molecule type" value="Genomic_DNA"/>
</dbReference>
<dbReference type="PANTHER" id="PTHR10398:SF2">
    <property type="entry name" value="AFADIN"/>
    <property type="match status" value="1"/>
</dbReference>
<dbReference type="InterPro" id="IPR008984">
    <property type="entry name" value="SMAD_FHA_dom_sf"/>
</dbReference>
<dbReference type="Pfam" id="PF00595">
    <property type="entry name" value="PDZ"/>
    <property type="match status" value="1"/>
</dbReference>
<feature type="compositionally biased region" description="Polar residues" evidence="1">
    <location>
        <begin position="902"/>
        <end position="911"/>
    </location>
</feature>
<feature type="region of interest" description="Disordered" evidence="1">
    <location>
        <begin position="1020"/>
        <end position="1045"/>
    </location>
</feature>
<feature type="region of interest" description="Disordered" evidence="1">
    <location>
        <begin position="810"/>
        <end position="844"/>
    </location>
</feature>
<protein>
    <recommendedName>
        <fullName evidence="6">Afadin</fullName>
    </recommendedName>
</protein>
<dbReference type="SUPFAM" id="SSF50156">
    <property type="entry name" value="PDZ domain-like"/>
    <property type="match status" value="1"/>
</dbReference>
<dbReference type="CDD" id="cd22711">
    <property type="entry name" value="FHA_AFDN"/>
    <property type="match status" value="1"/>
</dbReference>
<dbReference type="SMART" id="SM01132">
    <property type="entry name" value="DIL"/>
    <property type="match status" value="1"/>
</dbReference>
<proteinExistence type="predicted"/>
<evidence type="ECO:0000313" key="4">
    <source>
        <dbReference type="EMBL" id="KAK7600808.1"/>
    </source>
</evidence>
<feature type="compositionally biased region" description="Basic and acidic residues" evidence="1">
    <location>
        <begin position="748"/>
        <end position="758"/>
    </location>
</feature>
<dbReference type="Proteomes" id="UP001367676">
    <property type="component" value="Unassembled WGS sequence"/>
</dbReference>
<sequence length="1311" mass="145333">MFHVRRRPADYHSRKRKKKLQHKWNQHHSSSNELLEYRYEDGLDGLPLPLFLELNSDGTEICGGAAKRHRLHPNETEVGCERKRSHSQYLQLVGPSILARHCVIANSEGVVTITPCSRDSETHVNGLRIYETTLLQNGSIVKFGRFHCFRFLDPYFEERIRQRRYSLKSIHEFAVCADRTQNFEYHHRGADAILPAVLEVGEETEARLLKEMISAFDADTTTSGFELAPAYCLYLMARYRASTHFRPDLTPTERALRLTLTLARVACAIRKAIQDRYGDLGSLAAWLANSSELLFFLQFDRHLFAFSKDARRMLAESVRVSFRNLVWCVQSELSNVMPLFFADEDDTTPSLLAVLDSAMSVFRACRVNAALTVQLFSHLFHFVDVWAFNRLIAPNTNYCSRVCGSRLKSKLGHIEAWAEAQGLQMSTDTHLAKIKQAAHLLQASKYTADDLASLSSSCFLLNSVQLRELLRKYQLTCDEPSVPRELVEKLVEVAESLADQLARSDGRGVKLEEEPEFASDFVLPIDGYSCEVMRGLPSGLLEFVAPLQRSGLCRLSTQPTSTGSWTVHMQLPNVETAVTPASNSAANDRSVYFPGPREPDIQTIKLHKWNNGIGLSIVAAKGAGQNDLGIYVKSVVTGGAAELDGRLQAGDQLLKVDDRNLVGIAQEKAAEYLVRTGPIVTLQVAKQAAIYHGLATLLSQPSSITTPEAADGGRARCEMPSETCALSTITSSQRLRDDEEEEEEEKEEKEKEGMDDPRAPTGQTSESSCGAGAGGGCSQTPLQSHKLAIQPRYGNFLHPDHALLHSRTAAVHQPPHPSEGDGGACRRHSTRSPPAPTPRPGSFHASQLRMCQDMAPCYRPCGPRRCNSDGDLSSVSLVECETTFDSCAGRARMGNVEMFANRSPTSETGSSGDAVPDRNSRDRARQQPRGASDGHQLSRVEFEAIVKELEAASSVGRDAESPALASPTLTQRWNWSGPGGADMNAARRPGRVAELTRRFSELGSIRAAAATVASRLHRRSVSLDDESDGRGATPQPPVDEAEAATDRRIVCRERRRSFAGQHAVFCRMRNVDELDRKRRRREKRGDLYRYASMSDLSDGGVDRRSPSSMLSFDDLLRNVKSAVVRSPPPFERRAESPSDDRSARVDYDRLTCAMRHYLASKELLLKRMRSNSVDTLDGVVGARDARSHRTCFGSATCAWNANATPSPRSETRPGAIPDRRAAADACHSVFKENIRRVRKGCGQWGGRRARKWRRAATTRRSVVPHPADIRIIQKMRCLSLDAHLENHTLPDDCAKDCDAGPSSQSYACPTL</sequence>
<dbReference type="Pfam" id="PF01843">
    <property type="entry name" value="DIL"/>
    <property type="match status" value="1"/>
</dbReference>
<feature type="region of interest" description="Disordered" evidence="1">
    <location>
        <begin position="957"/>
        <end position="985"/>
    </location>
</feature>
<feature type="region of interest" description="Disordered" evidence="1">
    <location>
        <begin position="900"/>
        <end position="938"/>
    </location>
</feature>